<dbReference type="OMA" id="CKVVQHS"/>
<sequence>MKFLYCDSNVTPEMKEKIKKLLFENSDKLNHQNPALFLQQLLNKNFEKLWFVYVVYSPMQLEYQIKSNTSILIDIIIEKTRYILAQFEEVSQGTFSKDKFIKTCQKIEKSIQSEQHDLNSALHESLKTLEFDFGSSSHMILIKCNEQETQLQFNGPNQNQYIFKIPISAQESIQGGIFYIPLGLEEDDGIQGFPQRNTSGEEEFDNNQIIDENYIQDEYEEPMDLQFQVMLDAKEFKQSTDQVKISFDELEIQPLKVHSFSILFQIIISPFPKEIKDDLNVLSTGSSLMSKNMTFGINRDQLFFFNFQLMTGKMETLYSQMKIKRNMKYQVALVYSETETYKEVSMYINGAIENQINLSQQLEPPRGYFWVGSEQALKLFKGTLQDIVFIAQSLHQKHIKSIYAELQSALSHKFQRRTMEIVEEILQQFKEEIPIDQDESKYNQTQTQSLLKQQSKTLTKTSNKKLQIPPHLQKSYHVFEEIDKKKIQQQEQPNQKTIQDFANRLYQLFQQNEILYHKCHELSLIFYWVFTTVQQLAPPLEENASPKLPFDYIHQELFRERFETYPYYAIEFDRFCKVVQHSGIQLSNDDIYQLAEITDSLRENKKFGYYLIYDRLLLSIRQAALTQEEIEEVKSQYNTDEKEADQDLIIYADGIQRFKHQPLKYSFSFFEQLRTLVGSENEAFKYNIKYLLAYFVNNDEFVQKLTAVYVHKELGQEVEIEGIDFFSYDQDKIFQQKLDISEESQPKYFRVHYNGENMAMISFKTHEAEETFRIDKTFSYREGQDATGYLETYAFEQLRLAGLRGLIVKKDEHSQIIRLEAEYLKKNPEVEELKRKQPETLPLLPENWNQGKFQLIINRCSDCEKHKTTTWHNEADFALKFNEIGQILKDLFPNIEVIGNWDKTQQLEHFDVYIRGVGQQGQMDKEGRVYLFRKNEKLNKFLDCFLKRMLKVYDDIVLLAQAYGDTNYMATKQEQFLKTNNYSQRSKISHDHPCNVPDKQEKSEKGEAQLAGMDYICKNWGCGQSYKYDSTPNGIKTCKHHPGRYEFGSKHGLWPECWTCCGKKWEAEGCKLEYHKGVPEKDYYNICINVGPKDPRTGYPEGTCGMRFQDGDSSECKYNSGTHQAAKWPDPAAKIYFVQKLHINPAQKEKDAQPNKNIQVRPDVYRPTIPYNEFINKDRQKLMKLIETEKELRTCTNWSCGKQYREIENRKKNMCRSHPGVFDFGHTATKIQEAIEEYKQEKGSKILWKPHWTCCRKSWNEPGCLLTKHSGPLVVDYKPNKYQWPDPKAQIYFKKKVSENWKKMLEQSHSLTPETASLKYDLLCKTLGSGGQISVYKLPELCDKFELNLWVCSEDLAFQFKFTDIMEGRAQEYLADTSGNIDKHKFLDWWFADVNRMLEISSK</sequence>
<dbReference type="Proteomes" id="UP000688137">
    <property type="component" value="Unassembled WGS sequence"/>
</dbReference>
<dbReference type="EMBL" id="CAJJDM010000043">
    <property type="protein sequence ID" value="CAD8068820.1"/>
    <property type="molecule type" value="Genomic_DNA"/>
</dbReference>
<organism evidence="1 2">
    <name type="scientific">Paramecium primaurelia</name>
    <dbReference type="NCBI Taxonomy" id="5886"/>
    <lineage>
        <taxon>Eukaryota</taxon>
        <taxon>Sar</taxon>
        <taxon>Alveolata</taxon>
        <taxon>Ciliophora</taxon>
        <taxon>Intramacronucleata</taxon>
        <taxon>Oligohymenophorea</taxon>
        <taxon>Peniculida</taxon>
        <taxon>Parameciidae</taxon>
        <taxon>Paramecium</taxon>
    </lineage>
</organism>
<protein>
    <submittedName>
        <fullName evidence="1">Uncharacterized protein</fullName>
    </submittedName>
</protein>
<keyword evidence="2" id="KW-1185">Reference proteome</keyword>
<reference evidence="1" key="1">
    <citation type="submission" date="2021-01" db="EMBL/GenBank/DDBJ databases">
        <authorList>
            <consortium name="Genoscope - CEA"/>
            <person name="William W."/>
        </authorList>
    </citation>
    <scope>NUCLEOTIDE SEQUENCE</scope>
</reference>
<accession>A0A8S1LLK1</accession>
<proteinExistence type="predicted"/>
<name>A0A8S1LLK1_PARPR</name>
<comment type="caution">
    <text evidence="1">The sequence shown here is derived from an EMBL/GenBank/DDBJ whole genome shotgun (WGS) entry which is preliminary data.</text>
</comment>
<evidence type="ECO:0000313" key="2">
    <source>
        <dbReference type="Proteomes" id="UP000688137"/>
    </source>
</evidence>
<gene>
    <name evidence="1" type="ORF">PPRIM_AZ9-3.1.T0430016</name>
</gene>
<evidence type="ECO:0000313" key="1">
    <source>
        <dbReference type="EMBL" id="CAD8068820.1"/>
    </source>
</evidence>